<dbReference type="InterPro" id="IPR046359">
    <property type="entry name" value="Aftin-like"/>
</dbReference>
<sequence>MSNSIPHFVSDSPPPIANNDEEDYDDEFGDFTGPGDLSFDNDLSTPSTPKNSKHVVDNFSPFEINKIENKYEENIKIEAKATNNFIRNELPNKNYINILDHIESDALKIVNRDKEDILKENNSVKGEFKELSTEKELNESNLEENGENFSENIAHIESPKETENVNDGLPISYVVSTENSDIVNSSDECDLRKKTDINNFSEQPPEQLSAIVDDSYNSKYCFAEFSILSQDNINLKDDLDIDSKESIEANVSKQFICQKETLVVNLSSGANLSQYISKNEEIVKYENQTVNSTHVPVFEQENYDNGVELDSKAIHEISNGQVTSNHLSENNEGIYTCHTKNLLSSECDGAHQISHANLKESKIEESQHESLEANDNCEDDDFGEFADFKTSNLNGNNSVFNIQSEVENEEQTEDDFAEFGDFANSKHNNDFNESNSWQTFEEKTKIERIELKQDGVVSDELDDFADYTTFSKPSNDDDFDDFSDHSAFNRQNSANCDIPGIIKICKDPEEAFEHSQIVLKDMFEPDESGTEDYVNSDITLGNLVFESLKDITETNALMYQWEKSSAQKNILKTLNIDIRNILYGPTWNAGIPIFAANLCSTPLEPIKSEVICSPSPHKPKETLDVDRFKLSTDVPLAEFDWSGAGLTNPLDSFEIVDKELETSNIPNEISQESGNPLVASITPSEITQKQDQKDDISTYPLSYPNNVSICEDDEQVVENEEDFSDFTSYQPSFEKDTSWTGKMLPLRESHISYQPSSTKEESIIKANLKPSLESAISNFNLDLSFLESKFTSTEIPKVTASSKSEDFSDLELFSLKENKLTVEKPKSIFEDENFKAQSNYQQHYLQDTEIRPITSSVTSENIDVISTTQIISKIMETPNSKSNSLENTATEQCDQDEEFTDFHSSLPTEFNPSPASKVSFLEPLKPAVLQPVPVNPVAKIEWPEPGLDEDEVSRIVAGCLQRKSETETEVISKDRPAFVKENKDISKVTETQNYNSGNDDEEWSDFVSVKEHVKSRTATPDLPLSVFNLGNIQPVKAPTPVLTPNGLICSPVKNSLPNMSVPKSNINLQKNIQHHPQKHPFITSQAFDALYQYPTKNIGLVNNSFCDAPRQITNPSYTHCKDQNTNIFDTYFDTTTPNVSNIGYASQQNETSYGKFQSSYLSTTKNSEDDEEWGDFVSATSTIPPYNSNPNSMHTATRIITNPSHFMGAFNKNVSSDQYSSSNKSTMVRQERRNIPSISALPDLDFVSPRRRDTKK</sequence>
<feature type="domain" description="Aftiphilin clathrin-binding box" evidence="2">
    <location>
        <begin position="544"/>
        <end position="609"/>
    </location>
</feature>
<dbReference type="Pfam" id="PF15045">
    <property type="entry name" value="Clathrin_bdg"/>
    <property type="match status" value="1"/>
</dbReference>
<feature type="region of interest" description="Disordered" evidence="1">
    <location>
        <begin position="1215"/>
        <end position="1256"/>
    </location>
</feature>
<reference evidence="3 4" key="1">
    <citation type="submission" date="2023-03" db="EMBL/GenBank/DDBJ databases">
        <title>Genome insight into feeding habits of ladybird beetles.</title>
        <authorList>
            <person name="Li H.-S."/>
            <person name="Huang Y.-H."/>
            <person name="Pang H."/>
        </authorList>
    </citation>
    <scope>NUCLEOTIDE SEQUENCE [LARGE SCALE GENOMIC DNA]</scope>
    <source>
        <strain evidence="3">SYSU_2023b</strain>
        <tissue evidence="3">Whole body</tissue>
    </source>
</reference>
<comment type="caution">
    <text evidence="3">The sequence shown here is derived from an EMBL/GenBank/DDBJ whole genome shotgun (WGS) entry which is preliminary data.</text>
</comment>
<dbReference type="EMBL" id="JARQZJ010000001">
    <property type="protein sequence ID" value="KAK9869130.1"/>
    <property type="molecule type" value="Genomic_DNA"/>
</dbReference>
<proteinExistence type="predicted"/>
<feature type="compositionally biased region" description="Polar residues" evidence="1">
    <location>
        <begin position="1215"/>
        <end position="1228"/>
    </location>
</feature>
<feature type="compositionally biased region" description="Polar residues" evidence="1">
    <location>
        <begin position="41"/>
        <end position="50"/>
    </location>
</feature>
<feature type="region of interest" description="Disordered" evidence="1">
    <location>
        <begin position="1"/>
        <end position="54"/>
    </location>
</feature>
<evidence type="ECO:0000313" key="4">
    <source>
        <dbReference type="Proteomes" id="UP001431783"/>
    </source>
</evidence>
<accession>A0AAW1TKX7</accession>
<evidence type="ECO:0000259" key="2">
    <source>
        <dbReference type="Pfam" id="PF15045"/>
    </source>
</evidence>
<dbReference type="PANTHER" id="PTHR16156:SF10">
    <property type="entry name" value="AFTIPHILIN-RELATED"/>
    <property type="match status" value="1"/>
</dbReference>
<dbReference type="Proteomes" id="UP001431783">
    <property type="component" value="Unassembled WGS sequence"/>
</dbReference>
<dbReference type="PANTHER" id="PTHR16156">
    <property type="entry name" value="AFTIPHILIN A-RELATED"/>
    <property type="match status" value="1"/>
</dbReference>
<dbReference type="GO" id="GO:0030276">
    <property type="term" value="F:clathrin binding"/>
    <property type="evidence" value="ECO:0007669"/>
    <property type="project" value="InterPro"/>
</dbReference>
<dbReference type="GO" id="GO:0030121">
    <property type="term" value="C:AP-1 adaptor complex"/>
    <property type="evidence" value="ECO:0007669"/>
    <property type="project" value="TreeGrafter"/>
</dbReference>
<dbReference type="AlphaFoldDB" id="A0AAW1TKX7"/>
<keyword evidence="4" id="KW-1185">Reference proteome</keyword>
<dbReference type="InterPro" id="IPR029205">
    <property type="entry name" value="Clathrin-bd"/>
</dbReference>
<evidence type="ECO:0000256" key="1">
    <source>
        <dbReference type="SAM" id="MobiDB-lite"/>
    </source>
</evidence>
<feature type="compositionally biased region" description="Acidic residues" evidence="1">
    <location>
        <begin position="19"/>
        <end position="29"/>
    </location>
</feature>
<name>A0AAW1TKX7_9CUCU</name>
<protein>
    <recommendedName>
        <fullName evidence="2">Aftiphilin clathrin-binding box domain-containing protein</fullName>
    </recommendedName>
</protein>
<organism evidence="3 4">
    <name type="scientific">Henosepilachna vigintioctopunctata</name>
    <dbReference type="NCBI Taxonomy" id="420089"/>
    <lineage>
        <taxon>Eukaryota</taxon>
        <taxon>Metazoa</taxon>
        <taxon>Ecdysozoa</taxon>
        <taxon>Arthropoda</taxon>
        <taxon>Hexapoda</taxon>
        <taxon>Insecta</taxon>
        <taxon>Pterygota</taxon>
        <taxon>Neoptera</taxon>
        <taxon>Endopterygota</taxon>
        <taxon>Coleoptera</taxon>
        <taxon>Polyphaga</taxon>
        <taxon>Cucujiformia</taxon>
        <taxon>Coccinelloidea</taxon>
        <taxon>Coccinellidae</taxon>
        <taxon>Epilachninae</taxon>
        <taxon>Epilachnini</taxon>
        <taxon>Henosepilachna</taxon>
    </lineage>
</organism>
<evidence type="ECO:0000313" key="3">
    <source>
        <dbReference type="EMBL" id="KAK9869130.1"/>
    </source>
</evidence>
<gene>
    <name evidence="3" type="ORF">WA026_002885</name>
</gene>
<dbReference type="GO" id="GO:0032588">
    <property type="term" value="C:trans-Golgi network membrane"/>
    <property type="evidence" value="ECO:0007669"/>
    <property type="project" value="InterPro"/>
</dbReference>